<dbReference type="SMART" id="SM00192">
    <property type="entry name" value="LDLa"/>
    <property type="match status" value="1"/>
</dbReference>
<dbReference type="WBParaSite" id="maker-unitig_34018-snap-gene-0.2-mRNA-1">
    <property type="protein sequence ID" value="maker-unitig_34018-snap-gene-0.2-mRNA-1"/>
    <property type="gene ID" value="maker-unitig_34018-snap-gene-0.2"/>
</dbReference>
<organism evidence="4 5">
    <name type="scientific">Macrostomum lignano</name>
    <dbReference type="NCBI Taxonomy" id="282301"/>
    <lineage>
        <taxon>Eukaryota</taxon>
        <taxon>Metazoa</taxon>
        <taxon>Spiralia</taxon>
        <taxon>Lophotrochozoa</taxon>
        <taxon>Platyhelminthes</taxon>
        <taxon>Rhabditophora</taxon>
        <taxon>Macrostomorpha</taxon>
        <taxon>Macrostomida</taxon>
        <taxon>Macrostomidae</taxon>
        <taxon>Macrostomum</taxon>
    </lineage>
</organism>
<dbReference type="PROSITE" id="PS50068">
    <property type="entry name" value="LDLRA_2"/>
    <property type="match status" value="1"/>
</dbReference>
<keyword evidence="1 2" id="KW-1015">Disulfide bond</keyword>
<dbReference type="CDD" id="cd00112">
    <property type="entry name" value="LDLa"/>
    <property type="match status" value="1"/>
</dbReference>
<evidence type="ECO:0000313" key="5">
    <source>
        <dbReference type="WBParaSite" id="maker-unitig_34018-snap-gene-0.2-mRNA-1"/>
    </source>
</evidence>
<evidence type="ECO:0000256" key="2">
    <source>
        <dbReference type="PROSITE-ProRule" id="PRU00124"/>
    </source>
</evidence>
<dbReference type="Gene3D" id="4.10.400.10">
    <property type="entry name" value="Low-density Lipoprotein Receptor"/>
    <property type="match status" value="1"/>
</dbReference>
<feature type="disulfide bond" evidence="2">
    <location>
        <begin position="170"/>
        <end position="188"/>
    </location>
</feature>
<evidence type="ECO:0000313" key="4">
    <source>
        <dbReference type="Proteomes" id="UP000095280"/>
    </source>
</evidence>
<proteinExistence type="predicted"/>
<dbReference type="AlphaFoldDB" id="A0A1I8FGQ7"/>
<feature type="region of interest" description="Disordered" evidence="3">
    <location>
        <begin position="21"/>
        <end position="40"/>
    </location>
</feature>
<keyword evidence="4" id="KW-1185">Reference proteome</keyword>
<dbReference type="Pfam" id="PF00057">
    <property type="entry name" value="Ldl_recept_a"/>
    <property type="match status" value="1"/>
</dbReference>
<dbReference type="SUPFAM" id="SSF57424">
    <property type="entry name" value="LDL receptor-like module"/>
    <property type="match status" value="1"/>
</dbReference>
<sequence>MEESRASSTECQLRYRIHSGRQAAAHGYSSSSSSVNSGTQRQQKDAAVECALRIFRLCVRTPSSFAKGSATPTRSAVYDGFTAADRQRKETSSPCATNLADWTLHGCHSGVPGCAADCQESGTPALLQLAVTAVADRRLRANQKEARPEPPSDLHRVDQCPCQSDTEFDCGAGRCIDSRLRCNGYANCPDVEDEGRRTVLAGAAGLAM</sequence>
<dbReference type="InterPro" id="IPR002172">
    <property type="entry name" value="LDrepeatLR_classA_rpt"/>
</dbReference>
<protein>
    <submittedName>
        <fullName evidence="5">Disintegrin domain-containing protein</fullName>
    </submittedName>
</protein>
<name>A0A1I8FGQ7_9PLAT</name>
<comment type="caution">
    <text evidence="2">Lacks conserved residue(s) required for the propagation of feature annotation.</text>
</comment>
<dbReference type="Proteomes" id="UP000095280">
    <property type="component" value="Unplaced"/>
</dbReference>
<accession>A0A1I8FGQ7</accession>
<evidence type="ECO:0000256" key="1">
    <source>
        <dbReference type="ARBA" id="ARBA00023157"/>
    </source>
</evidence>
<reference evidence="5" key="1">
    <citation type="submission" date="2016-11" db="UniProtKB">
        <authorList>
            <consortium name="WormBaseParasite"/>
        </authorList>
    </citation>
    <scope>IDENTIFICATION</scope>
</reference>
<dbReference type="InterPro" id="IPR036055">
    <property type="entry name" value="LDL_receptor-like_sf"/>
</dbReference>
<evidence type="ECO:0000256" key="3">
    <source>
        <dbReference type="SAM" id="MobiDB-lite"/>
    </source>
</evidence>